<dbReference type="PANTHER" id="PTHR43476">
    <property type="entry name" value="3-(3-HYDROXY-PHENYL)PROPIONATE/3-HYDROXYCINNAMIC ACID HYDROXYLASE"/>
    <property type="match status" value="1"/>
</dbReference>
<comment type="caution">
    <text evidence="3">The sequence shown here is derived from an EMBL/GenBank/DDBJ whole genome shotgun (WGS) entry which is preliminary data.</text>
</comment>
<dbReference type="SUPFAM" id="SSF51905">
    <property type="entry name" value="FAD/NAD(P)-binding domain"/>
    <property type="match status" value="1"/>
</dbReference>
<dbReference type="GO" id="GO:0071949">
    <property type="term" value="F:FAD binding"/>
    <property type="evidence" value="ECO:0007669"/>
    <property type="project" value="InterPro"/>
</dbReference>
<gene>
    <name evidence="3" type="ORF">CD29_11500</name>
</gene>
<dbReference type="PANTHER" id="PTHR43476:SF5">
    <property type="entry name" value="FAD-DEPENDENT MONOOXYGENASE"/>
    <property type="match status" value="1"/>
</dbReference>
<dbReference type="InterPro" id="IPR036188">
    <property type="entry name" value="FAD/NAD-bd_sf"/>
</dbReference>
<proteinExistence type="predicted"/>
<dbReference type="PRINTS" id="PR00420">
    <property type="entry name" value="RNGMNOXGNASE"/>
</dbReference>
<dbReference type="STRING" id="1384049.CD29_11500"/>
<dbReference type="GO" id="GO:0016491">
    <property type="term" value="F:oxidoreductase activity"/>
    <property type="evidence" value="ECO:0007669"/>
    <property type="project" value="UniProtKB-KW"/>
</dbReference>
<dbReference type="eggNOG" id="COG0654">
    <property type="taxonomic scope" value="Bacteria"/>
</dbReference>
<evidence type="ECO:0000259" key="2">
    <source>
        <dbReference type="Pfam" id="PF01494"/>
    </source>
</evidence>
<dbReference type="Pfam" id="PF01494">
    <property type="entry name" value="FAD_binding_3"/>
    <property type="match status" value="1"/>
</dbReference>
<dbReference type="RefSeq" id="WP_036186602.1">
    <property type="nucleotide sequence ID" value="NZ_AVDA01000012.1"/>
</dbReference>
<evidence type="ECO:0000313" key="3">
    <source>
        <dbReference type="EMBL" id="KGR78336.1"/>
    </source>
</evidence>
<keyword evidence="1" id="KW-0560">Oxidoreductase</keyword>
<dbReference type="Proteomes" id="UP000030416">
    <property type="component" value="Unassembled WGS sequence"/>
</dbReference>
<dbReference type="AlphaFoldDB" id="A0A0A3I0J5"/>
<dbReference type="Gene3D" id="3.50.50.60">
    <property type="entry name" value="FAD/NAD(P)-binding domain"/>
    <property type="match status" value="1"/>
</dbReference>
<evidence type="ECO:0000256" key="1">
    <source>
        <dbReference type="ARBA" id="ARBA00023002"/>
    </source>
</evidence>
<protein>
    <submittedName>
        <fullName evidence="3">FAD-binding protein</fullName>
    </submittedName>
</protein>
<dbReference type="InterPro" id="IPR050631">
    <property type="entry name" value="PheA/TfdB_FAD_monoxygenase"/>
</dbReference>
<sequence length="360" mass="40638">MNYKTDVCIVGAGPGGALLAYLLAKQNVSVILIERHQKIAKAFRGEHLNEVGEEILKKYDLYSKIEELGLLAMESLEYWENGKLLKKILPDPKIGHLGIHVPQAHLLQVILGEAQQFPPFTLMTNTKVIDLLMNDEERILGVKAMCEGKEVTIESRITIGADGRYSTVRKKAGIEVSKIKHGYDLLWARIPAPPGWEPSIKMALIDGFQLSLFTQAKGYIQIGWNIEEGSFPELRKQPFTTFIEKLIQAFPILDRSVKENITSWNDFVLLDVYSNFSETWVRDGVAFLGDAVHTMTPTGAFGLNSAMKDAECLAQIITPEEINKLDLIQCETERKKEIEKLQKIQIEKEQNFATQFVIYS</sequence>
<feature type="domain" description="FAD-binding" evidence="2">
    <location>
        <begin position="4"/>
        <end position="317"/>
    </location>
</feature>
<organism evidence="3 4">
    <name type="scientific">Ureibacillus manganicus DSM 26584</name>
    <dbReference type="NCBI Taxonomy" id="1384049"/>
    <lineage>
        <taxon>Bacteria</taxon>
        <taxon>Bacillati</taxon>
        <taxon>Bacillota</taxon>
        <taxon>Bacilli</taxon>
        <taxon>Bacillales</taxon>
        <taxon>Caryophanaceae</taxon>
        <taxon>Ureibacillus</taxon>
    </lineage>
</organism>
<keyword evidence="4" id="KW-1185">Reference proteome</keyword>
<accession>A0A0A3I0J5</accession>
<dbReference type="InterPro" id="IPR002938">
    <property type="entry name" value="FAD-bd"/>
</dbReference>
<reference evidence="3 4" key="1">
    <citation type="submission" date="2014-02" db="EMBL/GenBank/DDBJ databases">
        <title>Draft genome sequence of Lysinibacillus manganicus DSM 26584T.</title>
        <authorList>
            <person name="Zhang F."/>
            <person name="Wang G."/>
            <person name="Zhang L."/>
        </authorList>
    </citation>
    <scope>NUCLEOTIDE SEQUENCE [LARGE SCALE GENOMIC DNA]</scope>
    <source>
        <strain evidence="3 4">DSM 26584</strain>
    </source>
</reference>
<dbReference type="EMBL" id="JPVN01000012">
    <property type="protein sequence ID" value="KGR78336.1"/>
    <property type="molecule type" value="Genomic_DNA"/>
</dbReference>
<dbReference type="OrthoDB" id="9806565at2"/>
<evidence type="ECO:0000313" key="4">
    <source>
        <dbReference type="Proteomes" id="UP000030416"/>
    </source>
</evidence>
<name>A0A0A3I0J5_9BACL</name>